<evidence type="ECO:0000313" key="3">
    <source>
        <dbReference type="Proteomes" id="UP000187609"/>
    </source>
</evidence>
<protein>
    <submittedName>
        <fullName evidence="2">Uncharacterized protein</fullName>
    </submittedName>
</protein>
<name>A0A1J6IW84_NICAT</name>
<sequence>MWLQNCHMSMGQAREQVLRLAEKAAYVHNDHRRLNNEKAGQQARVLVPQLPTWRPRDADH</sequence>
<keyword evidence="3" id="KW-1185">Reference proteome</keyword>
<dbReference type="Proteomes" id="UP000187609">
    <property type="component" value="Unassembled WGS sequence"/>
</dbReference>
<feature type="region of interest" description="Disordered" evidence="1">
    <location>
        <begin position="39"/>
        <end position="60"/>
    </location>
</feature>
<organism evidence="2 3">
    <name type="scientific">Nicotiana attenuata</name>
    <name type="common">Coyote tobacco</name>
    <dbReference type="NCBI Taxonomy" id="49451"/>
    <lineage>
        <taxon>Eukaryota</taxon>
        <taxon>Viridiplantae</taxon>
        <taxon>Streptophyta</taxon>
        <taxon>Embryophyta</taxon>
        <taxon>Tracheophyta</taxon>
        <taxon>Spermatophyta</taxon>
        <taxon>Magnoliopsida</taxon>
        <taxon>eudicotyledons</taxon>
        <taxon>Gunneridae</taxon>
        <taxon>Pentapetalae</taxon>
        <taxon>asterids</taxon>
        <taxon>lamiids</taxon>
        <taxon>Solanales</taxon>
        <taxon>Solanaceae</taxon>
        <taxon>Nicotianoideae</taxon>
        <taxon>Nicotianeae</taxon>
        <taxon>Nicotiana</taxon>
    </lineage>
</organism>
<dbReference type="SMR" id="A0A1J6IW84"/>
<dbReference type="EMBL" id="MJEQ01037185">
    <property type="protein sequence ID" value="OIT04848.1"/>
    <property type="molecule type" value="Genomic_DNA"/>
</dbReference>
<accession>A0A1J6IW84</accession>
<dbReference type="Gramene" id="OIT04848">
    <property type="protein sequence ID" value="OIT04848"/>
    <property type="gene ID" value="A4A49_65346"/>
</dbReference>
<dbReference type="AlphaFoldDB" id="A0A1J6IW84"/>
<proteinExistence type="predicted"/>
<reference evidence="2" key="1">
    <citation type="submission" date="2016-11" db="EMBL/GenBank/DDBJ databases">
        <title>The genome of Nicotiana attenuata.</title>
        <authorList>
            <person name="Xu S."/>
            <person name="Brockmoeller T."/>
            <person name="Gaquerel E."/>
            <person name="Navarro A."/>
            <person name="Kuhl H."/>
            <person name="Gase K."/>
            <person name="Ling Z."/>
            <person name="Zhou W."/>
            <person name="Kreitzer C."/>
            <person name="Stanke M."/>
            <person name="Tang H."/>
            <person name="Lyons E."/>
            <person name="Pandey P."/>
            <person name="Pandey S.P."/>
            <person name="Timmermann B."/>
            <person name="Baldwin I.T."/>
        </authorList>
    </citation>
    <scope>NUCLEOTIDE SEQUENCE [LARGE SCALE GENOMIC DNA]</scope>
    <source>
        <strain evidence="2">UT</strain>
    </source>
</reference>
<evidence type="ECO:0000256" key="1">
    <source>
        <dbReference type="SAM" id="MobiDB-lite"/>
    </source>
</evidence>
<gene>
    <name evidence="2" type="ORF">A4A49_65346</name>
</gene>
<evidence type="ECO:0000313" key="2">
    <source>
        <dbReference type="EMBL" id="OIT04848.1"/>
    </source>
</evidence>
<comment type="caution">
    <text evidence="2">The sequence shown here is derived from an EMBL/GenBank/DDBJ whole genome shotgun (WGS) entry which is preliminary data.</text>
</comment>